<dbReference type="PROSITE" id="PS50157">
    <property type="entry name" value="ZINC_FINGER_C2H2_2"/>
    <property type="match status" value="3"/>
</dbReference>
<dbReference type="PANTHER" id="PTHR23235:SF120">
    <property type="entry name" value="KRUPPEL-LIKE FACTOR 15"/>
    <property type="match status" value="1"/>
</dbReference>
<dbReference type="Gene3D" id="3.30.160.60">
    <property type="entry name" value="Classic Zinc Finger"/>
    <property type="match status" value="3"/>
</dbReference>
<comment type="caution">
    <text evidence="7">The sequence shown here is derived from an EMBL/GenBank/DDBJ whole genome shotgun (WGS) entry which is preliminary data.</text>
</comment>
<dbReference type="InterPro" id="IPR036236">
    <property type="entry name" value="Znf_C2H2_sf"/>
</dbReference>
<dbReference type="GO" id="GO:0000981">
    <property type="term" value="F:DNA-binding transcription factor activity, RNA polymerase II-specific"/>
    <property type="evidence" value="ECO:0007669"/>
    <property type="project" value="TreeGrafter"/>
</dbReference>
<dbReference type="Pfam" id="PF00096">
    <property type="entry name" value="zf-C2H2"/>
    <property type="match status" value="2"/>
</dbReference>
<gene>
    <name evidence="7" type="primary">Zfp27_5</name>
    <name evidence="7" type="ORF">AVEN_198100_1</name>
</gene>
<proteinExistence type="predicted"/>
<dbReference type="SUPFAM" id="SSF57667">
    <property type="entry name" value="beta-beta-alpha zinc fingers"/>
    <property type="match status" value="2"/>
</dbReference>
<dbReference type="FunFam" id="3.30.160.60:FF:000303">
    <property type="entry name" value="Zinc finger protein 41"/>
    <property type="match status" value="1"/>
</dbReference>
<evidence type="ECO:0000256" key="2">
    <source>
        <dbReference type="ARBA" id="ARBA00022737"/>
    </source>
</evidence>
<dbReference type="AlphaFoldDB" id="A0A4Y2MDS4"/>
<dbReference type="PROSITE" id="PS00028">
    <property type="entry name" value="ZINC_FINGER_C2H2_1"/>
    <property type="match status" value="2"/>
</dbReference>
<keyword evidence="1" id="KW-0479">Metal-binding</keyword>
<evidence type="ECO:0000256" key="3">
    <source>
        <dbReference type="ARBA" id="ARBA00022771"/>
    </source>
</evidence>
<dbReference type="GO" id="GO:0008270">
    <property type="term" value="F:zinc ion binding"/>
    <property type="evidence" value="ECO:0007669"/>
    <property type="project" value="UniProtKB-KW"/>
</dbReference>
<feature type="domain" description="C2H2-type" evidence="6">
    <location>
        <begin position="94"/>
        <end position="121"/>
    </location>
</feature>
<evidence type="ECO:0000256" key="1">
    <source>
        <dbReference type="ARBA" id="ARBA00022723"/>
    </source>
</evidence>
<dbReference type="SMART" id="SM00355">
    <property type="entry name" value="ZnF_C2H2"/>
    <property type="match status" value="3"/>
</dbReference>
<organism evidence="7 8">
    <name type="scientific">Araneus ventricosus</name>
    <name type="common">Orbweaver spider</name>
    <name type="synonym">Epeira ventricosa</name>
    <dbReference type="NCBI Taxonomy" id="182803"/>
    <lineage>
        <taxon>Eukaryota</taxon>
        <taxon>Metazoa</taxon>
        <taxon>Ecdysozoa</taxon>
        <taxon>Arthropoda</taxon>
        <taxon>Chelicerata</taxon>
        <taxon>Arachnida</taxon>
        <taxon>Araneae</taxon>
        <taxon>Araneomorphae</taxon>
        <taxon>Entelegynae</taxon>
        <taxon>Araneoidea</taxon>
        <taxon>Araneidae</taxon>
        <taxon>Araneus</taxon>
    </lineage>
</organism>
<evidence type="ECO:0000256" key="5">
    <source>
        <dbReference type="PROSITE-ProRule" id="PRU00042"/>
    </source>
</evidence>
<keyword evidence="8" id="KW-1185">Reference proteome</keyword>
<feature type="domain" description="C2H2-type" evidence="6">
    <location>
        <begin position="150"/>
        <end position="177"/>
    </location>
</feature>
<accession>A0A4Y2MDS4</accession>
<keyword evidence="3 5" id="KW-0863">Zinc-finger</keyword>
<reference evidence="7 8" key="1">
    <citation type="journal article" date="2019" name="Sci. Rep.">
        <title>Orb-weaving spider Araneus ventricosus genome elucidates the spidroin gene catalogue.</title>
        <authorList>
            <person name="Kono N."/>
            <person name="Nakamura H."/>
            <person name="Ohtoshi R."/>
            <person name="Moran D.A.P."/>
            <person name="Shinohara A."/>
            <person name="Yoshida Y."/>
            <person name="Fujiwara M."/>
            <person name="Mori M."/>
            <person name="Tomita M."/>
            <person name="Arakawa K."/>
        </authorList>
    </citation>
    <scope>NUCLEOTIDE SEQUENCE [LARGE SCALE GENOMIC DNA]</scope>
</reference>
<feature type="domain" description="C2H2-type" evidence="6">
    <location>
        <begin position="122"/>
        <end position="149"/>
    </location>
</feature>
<keyword evidence="2" id="KW-0677">Repeat</keyword>
<protein>
    <submittedName>
        <fullName evidence="7">Zinc finger protein 27</fullName>
    </submittedName>
</protein>
<sequence length="188" mass="21341">MPVDKQRSDEFFGASDFSLERLKTRSDVNQAQKIKDHKKSQILSTKVTQVDHTRDEIVINKDPLIPVADEEAVSVAGPSEIHRLSQGTSTEKRFVCDICGKVFRSNYNLLAHHRTHTGEKPFVCPTCGKRFTQQSNLTTHLRIHTGEKTFISSTCSKGFTSKHHLACHLTTHTREASQVKIVLYDFYE</sequence>
<evidence type="ECO:0000313" key="7">
    <source>
        <dbReference type="EMBL" id="GBN25271.1"/>
    </source>
</evidence>
<dbReference type="OrthoDB" id="6478496at2759"/>
<dbReference type="InterPro" id="IPR013087">
    <property type="entry name" value="Znf_C2H2_type"/>
</dbReference>
<evidence type="ECO:0000256" key="4">
    <source>
        <dbReference type="ARBA" id="ARBA00022833"/>
    </source>
</evidence>
<name>A0A4Y2MDS4_ARAVE</name>
<dbReference type="GO" id="GO:0000978">
    <property type="term" value="F:RNA polymerase II cis-regulatory region sequence-specific DNA binding"/>
    <property type="evidence" value="ECO:0007669"/>
    <property type="project" value="TreeGrafter"/>
</dbReference>
<dbReference type="FunFam" id="3.30.160.60:FF:002343">
    <property type="entry name" value="Zinc finger protein 33A"/>
    <property type="match status" value="1"/>
</dbReference>
<dbReference type="PANTHER" id="PTHR23235">
    <property type="entry name" value="KRUEPPEL-LIKE TRANSCRIPTION FACTOR"/>
    <property type="match status" value="1"/>
</dbReference>
<evidence type="ECO:0000259" key="6">
    <source>
        <dbReference type="PROSITE" id="PS50157"/>
    </source>
</evidence>
<evidence type="ECO:0000313" key="8">
    <source>
        <dbReference type="Proteomes" id="UP000499080"/>
    </source>
</evidence>
<keyword evidence="4" id="KW-0862">Zinc</keyword>
<dbReference type="EMBL" id="BGPR01007221">
    <property type="protein sequence ID" value="GBN25271.1"/>
    <property type="molecule type" value="Genomic_DNA"/>
</dbReference>
<dbReference type="Proteomes" id="UP000499080">
    <property type="component" value="Unassembled WGS sequence"/>
</dbReference>